<evidence type="ECO:0000313" key="1">
    <source>
        <dbReference type="EMBL" id="SFW72481.1"/>
    </source>
</evidence>
<evidence type="ECO:0000313" key="3">
    <source>
        <dbReference type="Proteomes" id="UP000183788"/>
    </source>
</evidence>
<protein>
    <submittedName>
        <fullName evidence="1">Uncharacterized protein</fullName>
    </submittedName>
</protein>
<dbReference type="STRING" id="1004.SAMN05661012_03942"/>
<dbReference type="EMBL" id="FPIZ01000012">
    <property type="protein sequence ID" value="SFW72481.1"/>
    <property type="molecule type" value="Genomic_DNA"/>
</dbReference>
<dbReference type="EMBL" id="CP140154">
    <property type="protein sequence ID" value="WQG87091.1"/>
    <property type="molecule type" value="Genomic_DNA"/>
</dbReference>
<accession>A0A1K1RKM0</accession>
<evidence type="ECO:0000313" key="2">
    <source>
        <dbReference type="EMBL" id="WQG87091.1"/>
    </source>
</evidence>
<dbReference type="AlphaFoldDB" id="A0A1K1RKM0"/>
<proteinExistence type="predicted"/>
<sequence length="58" mass="5916">MKQAKQTTGKQSNLSLNKEIISKLNACGCGKGSNGQGNNYSSINTLPTGVSSLATVTA</sequence>
<organism evidence="1 3">
    <name type="scientific">Chitinophaga sancti</name>
    <dbReference type="NCBI Taxonomy" id="1004"/>
    <lineage>
        <taxon>Bacteria</taxon>
        <taxon>Pseudomonadati</taxon>
        <taxon>Bacteroidota</taxon>
        <taxon>Chitinophagia</taxon>
        <taxon>Chitinophagales</taxon>
        <taxon>Chitinophagaceae</taxon>
        <taxon>Chitinophaga</taxon>
    </lineage>
</organism>
<dbReference type="Proteomes" id="UP000183788">
    <property type="component" value="Unassembled WGS sequence"/>
</dbReference>
<reference evidence="1 3" key="1">
    <citation type="submission" date="2016-11" db="EMBL/GenBank/DDBJ databases">
        <authorList>
            <person name="Jaros S."/>
            <person name="Januszkiewicz K."/>
            <person name="Wedrychowicz H."/>
        </authorList>
    </citation>
    <scope>NUCLEOTIDE SEQUENCE [LARGE SCALE GENOMIC DNA]</scope>
    <source>
        <strain evidence="1 3">DSM 784</strain>
    </source>
</reference>
<dbReference type="RefSeq" id="WP_177318642.1">
    <property type="nucleotide sequence ID" value="NZ_CP139972.1"/>
</dbReference>
<evidence type="ECO:0000313" key="4">
    <source>
        <dbReference type="Proteomes" id="UP001326715"/>
    </source>
</evidence>
<gene>
    <name evidence="1" type="ORF">SAMN05661012_03942</name>
    <name evidence="2" type="ORF">SR876_19415</name>
</gene>
<dbReference type="Proteomes" id="UP001326715">
    <property type="component" value="Chromosome"/>
</dbReference>
<name>A0A1K1RKM0_9BACT</name>
<reference evidence="2 4" key="2">
    <citation type="submission" date="2023-11" db="EMBL/GenBank/DDBJ databases">
        <title>MicrobeMod: A computational toolkit for identifying prokaryotic methylation and restriction-modification with nanopore sequencing.</title>
        <authorList>
            <person name="Crits-Christoph A."/>
            <person name="Kang S.C."/>
            <person name="Lee H."/>
            <person name="Ostrov N."/>
        </authorList>
    </citation>
    <scope>NUCLEOTIDE SEQUENCE [LARGE SCALE GENOMIC DNA]</scope>
    <source>
        <strain evidence="2 4">ATCC 23090</strain>
    </source>
</reference>
<keyword evidence="4" id="KW-1185">Reference proteome</keyword>